<evidence type="ECO:0000313" key="6">
    <source>
        <dbReference type="Proteomes" id="UP000298596"/>
    </source>
</evidence>
<dbReference type="Proteomes" id="UP000298596">
    <property type="component" value="Plasmid p3"/>
</dbReference>
<name>A0A4D8QB57_AZOBR</name>
<dbReference type="AlphaFoldDB" id="A0A4D8QB57"/>
<evidence type="ECO:0000256" key="1">
    <source>
        <dbReference type="ARBA" id="ARBA00006484"/>
    </source>
</evidence>
<accession>A0A4D8QB57</accession>
<keyword evidence="2" id="KW-0560">Oxidoreductase</keyword>
<dbReference type="InterPro" id="IPR051122">
    <property type="entry name" value="SDR_DHRS6-like"/>
</dbReference>
<evidence type="ECO:0000313" key="5">
    <source>
        <dbReference type="EMBL" id="QCO06076.1"/>
    </source>
</evidence>
<dbReference type="GO" id="GO:0016491">
    <property type="term" value="F:oxidoreductase activity"/>
    <property type="evidence" value="ECO:0007669"/>
    <property type="project" value="UniProtKB-KW"/>
</dbReference>
<geneLocation type="plasmid" evidence="5">
    <name>p3</name>
</geneLocation>
<dbReference type="PANTHER" id="PTHR43477">
    <property type="entry name" value="DIHYDROANTICAPSIN 7-DEHYDROGENASE"/>
    <property type="match status" value="1"/>
</dbReference>
<dbReference type="SUPFAM" id="SSF51735">
    <property type="entry name" value="NAD(P)-binding Rossmann-fold domains"/>
    <property type="match status" value="1"/>
</dbReference>
<protein>
    <submittedName>
        <fullName evidence="5">SDR family oxidoreductase</fullName>
    </submittedName>
</protein>
<evidence type="ECO:0000256" key="2">
    <source>
        <dbReference type="ARBA" id="ARBA00023002"/>
    </source>
</evidence>
<reference evidence="5 6" key="1">
    <citation type="submission" date="2018-09" db="EMBL/GenBank/DDBJ databases">
        <title>Whole genome based analysis of evolution and adaptive divergence in Indian and Brazilian strains of Azospirillum brasilense.</title>
        <authorList>
            <person name="Singh C."/>
            <person name="Tripathi A.K."/>
        </authorList>
    </citation>
    <scope>NUCLEOTIDE SEQUENCE [LARGE SCALE GENOMIC DNA]</scope>
    <source>
        <strain evidence="5 6">MTCC4036</strain>
        <plasmid evidence="5 6">p3</plasmid>
    </source>
</reference>
<dbReference type="Pfam" id="PF13561">
    <property type="entry name" value="adh_short_C2"/>
    <property type="match status" value="1"/>
</dbReference>
<feature type="compositionally biased region" description="Basic and acidic residues" evidence="3">
    <location>
        <begin position="28"/>
        <end position="42"/>
    </location>
</feature>
<dbReference type="InterPro" id="IPR036291">
    <property type="entry name" value="NAD(P)-bd_dom_sf"/>
</dbReference>
<keyword evidence="4" id="KW-1133">Transmembrane helix</keyword>
<dbReference type="CDD" id="cd05233">
    <property type="entry name" value="SDR_c"/>
    <property type="match status" value="1"/>
</dbReference>
<comment type="similarity">
    <text evidence="1">Belongs to the short-chain dehydrogenases/reductases (SDR) family.</text>
</comment>
<keyword evidence="4" id="KW-0812">Transmembrane</keyword>
<dbReference type="FunFam" id="3.40.50.720:FF:000084">
    <property type="entry name" value="Short-chain dehydrogenase reductase"/>
    <property type="match status" value="1"/>
</dbReference>
<dbReference type="EMBL" id="CP032333">
    <property type="protein sequence ID" value="QCO06076.1"/>
    <property type="molecule type" value="Genomic_DNA"/>
</dbReference>
<feature type="region of interest" description="Disordered" evidence="3">
    <location>
        <begin position="22"/>
        <end position="44"/>
    </location>
</feature>
<keyword evidence="4" id="KW-0472">Membrane</keyword>
<gene>
    <name evidence="5" type="ORF">D3867_29435</name>
</gene>
<keyword evidence="5" id="KW-0614">Plasmid</keyword>
<dbReference type="PRINTS" id="PR00081">
    <property type="entry name" value="GDHRDH"/>
</dbReference>
<evidence type="ECO:0000256" key="4">
    <source>
        <dbReference type="SAM" id="Phobius"/>
    </source>
</evidence>
<evidence type="ECO:0000256" key="3">
    <source>
        <dbReference type="SAM" id="MobiDB-lite"/>
    </source>
</evidence>
<dbReference type="PANTHER" id="PTHR43477:SF1">
    <property type="entry name" value="DIHYDROANTICAPSIN 7-DEHYDROGENASE"/>
    <property type="match status" value="1"/>
</dbReference>
<sequence>MSRGPARGDRVRRRSRIPVLQSGLAARSGDKRGHPMRSEDRAAPSVAVVVGGTKGMGRAASLALARDGFEVFACSRDRTDVDALCEEGRRADLRIDGAVCDVADEAALNGFIDAAAHRHGRIDALVFAAGRAYPGNALELTSEDWDACFRLNLRAPFLAAKRALPMMIAGGGGSLVFVSTIWAFTTPCDRLAYLTAKSGLTALVRGLAVDHGGQGIRANAVAPGYVDTEFLRRSIETVHGSAQTPEVLANVLKAHPMGRMVRPEEVAEAISFLAGGRSSGFNGQTLIVDGGAATKFSLADAWRRNE</sequence>
<dbReference type="InterPro" id="IPR002347">
    <property type="entry name" value="SDR_fam"/>
</dbReference>
<feature type="transmembrane region" description="Helical" evidence="4">
    <location>
        <begin position="163"/>
        <end position="184"/>
    </location>
</feature>
<organism evidence="5 6">
    <name type="scientific">Azospirillum brasilense</name>
    <dbReference type="NCBI Taxonomy" id="192"/>
    <lineage>
        <taxon>Bacteria</taxon>
        <taxon>Pseudomonadati</taxon>
        <taxon>Pseudomonadota</taxon>
        <taxon>Alphaproteobacteria</taxon>
        <taxon>Rhodospirillales</taxon>
        <taxon>Azospirillaceae</taxon>
        <taxon>Azospirillum</taxon>
    </lineage>
</organism>
<dbReference type="Gene3D" id="3.40.50.720">
    <property type="entry name" value="NAD(P)-binding Rossmann-like Domain"/>
    <property type="match status" value="1"/>
</dbReference>
<proteinExistence type="inferred from homology"/>